<reference evidence="1 2" key="1">
    <citation type="submission" date="2023-07" db="EMBL/GenBank/DDBJ databases">
        <title>Genomic Encyclopedia of Type Strains, Phase IV (KMG-IV): sequencing the most valuable type-strain genomes for metagenomic binning, comparative biology and taxonomic classification.</title>
        <authorList>
            <person name="Goeker M."/>
        </authorList>
    </citation>
    <scope>NUCLEOTIDE SEQUENCE [LARGE SCALE GENOMIC DNA]</scope>
    <source>
        <strain evidence="1 2">DSM 23948</strain>
    </source>
</reference>
<sequence>MESEKLLVWEPIHEADNQFSRFNNELLFVEMHYQKDFTLVFEDANHTKKYIFTYKQPESRPNAVITFRLFDETARPDIENLISRVGKQREEDGLDKLTYEPTFYKVLNSSFLSWYDNIFPARVQLQPMAEHHLYISSDYIIDVLSEHDPFVKVDVQT</sequence>
<gene>
    <name evidence="1" type="ORF">J2S07_002828</name>
</gene>
<keyword evidence="2" id="KW-1185">Reference proteome</keyword>
<proteinExistence type="predicted"/>
<accession>A0ABT9V6E0</accession>
<comment type="caution">
    <text evidence="1">The sequence shown here is derived from an EMBL/GenBank/DDBJ whole genome shotgun (WGS) entry which is preliminary data.</text>
</comment>
<name>A0ABT9V6E0_9BACL</name>
<dbReference type="EMBL" id="JAUSTU010000013">
    <property type="protein sequence ID" value="MDQ0156507.1"/>
    <property type="molecule type" value="Genomic_DNA"/>
</dbReference>
<protein>
    <submittedName>
        <fullName evidence="1">Uncharacterized protein</fullName>
    </submittedName>
</protein>
<evidence type="ECO:0000313" key="1">
    <source>
        <dbReference type="EMBL" id="MDQ0156507.1"/>
    </source>
</evidence>
<dbReference type="RefSeq" id="WP_307151015.1">
    <property type="nucleotide sequence ID" value="NZ_JAUSTU010000013.1"/>
</dbReference>
<evidence type="ECO:0000313" key="2">
    <source>
        <dbReference type="Proteomes" id="UP001231362"/>
    </source>
</evidence>
<dbReference type="Proteomes" id="UP001231362">
    <property type="component" value="Unassembled WGS sequence"/>
</dbReference>
<organism evidence="1 2">
    <name type="scientific">Anoxybacillus andreesenii</name>
    <dbReference type="NCBI Taxonomy" id="1325932"/>
    <lineage>
        <taxon>Bacteria</taxon>
        <taxon>Bacillati</taxon>
        <taxon>Bacillota</taxon>
        <taxon>Bacilli</taxon>
        <taxon>Bacillales</taxon>
        <taxon>Anoxybacillaceae</taxon>
        <taxon>Anoxybacillus</taxon>
    </lineage>
</organism>